<accession>A0A9X1PP04</accession>
<name>A0A9X1PP04_9BACT</name>
<protein>
    <submittedName>
        <fullName evidence="1">Uncharacterized protein</fullName>
    </submittedName>
</protein>
<dbReference type="AlphaFoldDB" id="A0A9X1PP04"/>
<comment type="caution">
    <text evidence="1">The sequence shown here is derived from an EMBL/GenBank/DDBJ whole genome shotgun (WGS) entry which is preliminary data.</text>
</comment>
<dbReference type="RefSeq" id="WP_234603623.1">
    <property type="nucleotide sequence ID" value="NZ_CP094997.1"/>
</dbReference>
<gene>
    <name evidence="1" type="ORF">LXM26_18575</name>
</gene>
<reference evidence="1" key="1">
    <citation type="submission" date="2021-12" db="EMBL/GenBank/DDBJ databases">
        <title>Novel species in genus Dyadobacter.</title>
        <authorList>
            <person name="Ma C."/>
        </authorList>
    </citation>
    <scope>NUCLEOTIDE SEQUENCE</scope>
    <source>
        <strain evidence="1">LJ419</strain>
    </source>
</reference>
<keyword evidence="2" id="KW-1185">Reference proteome</keyword>
<evidence type="ECO:0000313" key="1">
    <source>
        <dbReference type="EMBL" id="MCF0063524.1"/>
    </source>
</evidence>
<sequence length="68" mass="7911">MESILINPRNSEELKLLSDFLEKSNITSKILSEEQLEDAGLTMLMRETDRSQKVSREEIMQKLKIIES</sequence>
<dbReference type="Proteomes" id="UP001139000">
    <property type="component" value="Unassembled WGS sequence"/>
</dbReference>
<organism evidence="1 2">
    <name type="scientific">Dyadobacter chenwenxiniae</name>
    <dbReference type="NCBI Taxonomy" id="2906456"/>
    <lineage>
        <taxon>Bacteria</taxon>
        <taxon>Pseudomonadati</taxon>
        <taxon>Bacteroidota</taxon>
        <taxon>Cytophagia</taxon>
        <taxon>Cytophagales</taxon>
        <taxon>Spirosomataceae</taxon>
        <taxon>Dyadobacter</taxon>
    </lineage>
</organism>
<evidence type="ECO:0000313" key="2">
    <source>
        <dbReference type="Proteomes" id="UP001139000"/>
    </source>
</evidence>
<dbReference type="EMBL" id="JAJTTC010000005">
    <property type="protein sequence ID" value="MCF0063524.1"/>
    <property type="molecule type" value="Genomic_DNA"/>
</dbReference>
<proteinExistence type="predicted"/>